<gene>
    <name evidence="4" type="ORF">CAL26_13950</name>
</gene>
<feature type="domain" description="Hydantoinase A/oxoprolinase" evidence="1">
    <location>
        <begin position="201"/>
        <end position="488"/>
    </location>
</feature>
<dbReference type="OrthoDB" id="9768323at2"/>
<dbReference type="Pfam" id="PF01968">
    <property type="entry name" value="Hydantoinase_A"/>
    <property type="match status" value="1"/>
</dbReference>
<dbReference type="Pfam" id="PF05378">
    <property type="entry name" value="Hydant_A_N"/>
    <property type="match status" value="1"/>
</dbReference>
<reference evidence="4" key="1">
    <citation type="submission" date="2017-05" db="EMBL/GenBank/DDBJ databases">
        <title>Complete and WGS of Bordetella genogroups.</title>
        <authorList>
            <person name="Spilker T."/>
            <person name="Lipuma J."/>
        </authorList>
    </citation>
    <scope>NUCLEOTIDE SEQUENCE</scope>
    <source>
        <strain evidence="4">AU21707</strain>
    </source>
</reference>
<sequence length="685" mass="72777">MLYLSSDVGGTFTDLVLVDAAAGQMVIDKVPSSGRSADAIIQGIQRMLEKTGRPIGDLAGFIHGSTIATNAWLTRQGADAVLLVTKGFRDVLEIGTQRREHNYALTARRAPALISRSRIIEVAERIGAFGEVVESLTDTEIDRVVDVLCELKPDAIAISLLFSVRNDDHEKRLAAALRRRLGKAKIYTSVSINPELGEYLRANTTAAAAYVGPELDTYIDSLAVKLKDIGFASPLMLMRSDGGVATPEAIAENPATMLLSGPSGGVIAAAALGKAIGLPDMVTFDMGGTSADFSLIVDGEPRLSSERVIKDQVLRLPMLDIETISSGGGSIATVDHAGALHVGPLSAGSRPGPACYGKGGTQATLTDAAVVLGLLAPSDFASGDIALDPQAAYDAVHATIAVPLGMSAEDAAAGMIAVACSQMRQAIRALTIERGHDLRTFSLLAFGGAGSIFASFMERDLGVEQLVIPPTPGVFAALGILLADIRHNAQTPFSAGLQDLQPQAMSDRFAEMRGRLDAALARDGVEPPRRAFHYYADLRYQGQFHVITTVLDASDKGSWDLATVADRFHAKHRQAYGHSDPDSAIEIVNLRLEAVGSVDKPSFQRVAARASGEPRPWSTRNIVVEKGGRRRPCPVYRRADLLPGHELRGPAIVTQSDTTILLLPEQSAQIDDYGVIRITSGGRAR</sequence>
<evidence type="ECO:0008006" key="6">
    <source>
        <dbReference type="Google" id="ProtNLM"/>
    </source>
</evidence>
<dbReference type="InterPro" id="IPR049517">
    <property type="entry name" value="ACX-like_C"/>
</dbReference>
<dbReference type="InterPro" id="IPR045079">
    <property type="entry name" value="Oxoprolinase-like"/>
</dbReference>
<evidence type="ECO:0000259" key="2">
    <source>
        <dbReference type="Pfam" id="PF05378"/>
    </source>
</evidence>
<dbReference type="GO" id="GO:0017168">
    <property type="term" value="F:5-oxoprolinase (ATP-hydrolyzing) activity"/>
    <property type="evidence" value="ECO:0007669"/>
    <property type="project" value="TreeGrafter"/>
</dbReference>
<dbReference type="Proteomes" id="UP000216857">
    <property type="component" value="Unassembled WGS sequence"/>
</dbReference>
<dbReference type="AlphaFoldDB" id="A0A261R196"/>
<dbReference type="InterPro" id="IPR043129">
    <property type="entry name" value="ATPase_NBD"/>
</dbReference>
<feature type="domain" description="Acetophenone carboxylase-like C-terminal" evidence="3">
    <location>
        <begin position="503"/>
        <end position="676"/>
    </location>
</feature>
<keyword evidence="5" id="KW-1185">Reference proteome</keyword>
<evidence type="ECO:0000259" key="1">
    <source>
        <dbReference type="Pfam" id="PF01968"/>
    </source>
</evidence>
<feature type="domain" description="Hydantoinase/oxoprolinase N-terminal" evidence="2">
    <location>
        <begin position="7"/>
        <end position="179"/>
    </location>
</feature>
<dbReference type="InterPro" id="IPR002821">
    <property type="entry name" value="Hydantoinase_A"/>
</dbReference>
<protein>
    <recommendedName>
        <fullName evidence="6">5-oxoprolinase</fullName>
    </recommendedName>
</protein>
<comment type="caution">
    <text evidence="4">The sequence shown here is derived from an EMBL/GenBank/DDBJ whole genome shotgun (WGS) entry which is preliminary data.</text>
</comment>
<dbReference type="InterPro" id="IPR008040">
    <property type="entry name" value="Hydant_A_N"/>
</dbReference>
<evidence type="ECO:0000313" key="5">
    <source>
        <dbReference type="Proteomes" id="UP000216857"/>
    </source>
</evidence>
<evidence type="ECO:0000313" key="4">
    <source>
        <dbReference type="EMBL" id="OZI18794.1"/>
    </source>
</evidence>
<dbReference type="PANTHER" id="PTHR11365:SF23">
    <property type="entry name" value="HYPOTHETICAL 5-OXOPROLINASE (EUROFUNG)-RELATED"/>
    <property type="match status" value="1"/>
</dbReference>
<name>A0A261R196_9BORD</name>
<dbReference type="GO" id="GO:0006749">
    <property type="term" value="P:glutathione metabolic process"/>
    <property type="evidence" value="ECO:0007669"/>
    <property type="project" value="TreeGrafter"/>
</dbReference>
<proteinExistence type="predicted"/>
<evidence type="ECO:0000259" key="3">
    <source>
        <dbReference type="Pfam" id="PF19278"/>
    </source>
</evidence>
<organism evidence="4 5">
    <name type="scientific">Bordetella genomosp. 9</name>
    <dbReference type="NCBI Taxonomy" id="1416803"/>
    <lineage>
        <taxon>Bacteria</taxon>
        <taxon>Pseudomonadati</taxon>
        <taxon>Pseudomonadota</taxon>
        <taxon>Betaproteobacteria</taxon>
        <taxon>Burkholderiales</taxon>
        <taxon>Alcaligenaceae</taxon>
        <taxon>Bordetella</taxon>
    </lineage>
</organism>
<dbReference type="RefSeq" id="WP_094847480.1">
    <property type="nucleotide sequence ID" value="NZ_NEVJ01000003.1"/>
</dbReference>
<dbReference type="EMBL" id="NEVJ01000003">
    <property type="protein sequence ID" value="OZI18794.1"/>
    <property type="molecule type" value="Genomic_DNA"/>
</dbReference>
<dbReference type="Pfam" id="PF19278">
    <property type="entry name" value="Hydant_A_C"/>
    <property type="match status" value="1"/>
</dbReference>
<dbReference type="SUPFAM" id="SSF53067">
    <property type="entry name" value="Actin-like ATPase domain"/>
    <property type="match status" value="1"/>
</dbReference>
<dbReference type="PANTHER" id="PTHR11365">
    <property type="entry name" value="5-OXOPROLINASE RELATED"/>
    <property type="match status" value="1"/>
</dbReference>
<accession>A0A261R196</accession>
<dbReference type="GO" id="GO:0005829">
    <property type="term" value="C:cytosol"/>
    <property type="evidence" value="ECO:0007669"/>
    <property type="project" value="TreeGrafter"/>
</dbReference>